<dbReference type="GO" id="GO:0047822">
    <property type="term" value="F:hypotaurine monooxygenase activity"/>
    <property type="evidence" value="ECO:0007669"/>
    <property type="project" value="RHEA"/>
</dbReference>
<keyword evidence="9 33" id="KW-0256">Endoplasmic reticulum</keyword>
<keyword evidence="11" id="KW-0492">Microsome</keyword>
<keyword evidence="37" id="KW-1185">Reference proteome</keyword>
<gene>
    <name evidence="36" type="ORF">EGW08_006311</name>
</gene>
<dbReference type="GO" id="GO:0004499">
    <property type="term" value="F:N,N-dimethylaniline monooxygenase activity"/>
    <property type="evidence" value="ECO:0007669"/>
    <property type="project" value="UniProtKB-UniRule"/>
</dbReference>
<accession>A0A433TWQ7</accession>
<evidence type="ECO:0000256" key="34">
    <source>
        <dbReference type="RuleBase" id="RU361177"/>
    </source>
</evidence>
<evidence type="ECO:0000256" key="32">
    <source>
        <dbReference type="ARBA" id="ARBA00049475"/>
    </source>
</evidence>
<keyword evidence="17 33" id="KW-0472">Membrane</keyword>
<dbReference type="InterPro" id="IPR002257">
    <property type="entry name" value="Flavin_mOase_5"/>
</dbReference>
<evidence type="ECO:0000256" key="10">
    <source>
        <dbReference type="ARBA" id="ARBA00022827"/>
    </source>
</evidence>
<protein>
    <recommendedName>
        <fullName evidence="34">Flavin-containing monooxygenase</fullName>
        <ecNumber evidence="34">1.-.-.-</ecNumber>
    </recommendedName>
</protein>
<dbReference type="InterPro" id="IPR050346">
    <property type="entry name" value="FMO-like"/>
</dbReference>
<evidence type="ECO:0000256" key="26">
    <source>
        <dbReference type="ARBA" id="ARBA00048041"/>
    </source>
</evidence>
<dbReference type="PRINTS" id="PR01125">
    <property type="entry name" value="FMOXYGENASE5"/>
</dbReference>
<dbReference type="Gene3D" id="3.50.50.60">
    <property type="entry name" value="FAD/NAD(P)-binding domain"/>
    <property type="match status" value="1"/>
</dbReference>
<evidence type="ECO:0000256" key="33">
    <source>
        <dbReference type="PIRNR" id="PIRNR000332"/>
    </source>
</evidence>
<comment type="catalytic activity">
    <reaction evidence="26">
        <text>hypotaurine + NADPH + O2 + H(+) = taurine + NADP(+) + H2O</text>
        <dbReference type="Rhea" id="RHEA:69819"/>
        <dbReference type="ChEBI" id="CHEBI:15377"/>
        <dbReference type="ChEBI" id="CHEBI:15378"/>
        <dbReference type="ChEBI" id="CHEBI:15379"/>
        <dbReference type="ChEBI" id="CHEBI:57783"/>
        <dbReference type="ChEBI" id="CHEBI:57853"/>
        <dbReference type="ChEBI" id="CHEBI:58349"/>
        <dbReference type="ChEBI" id="CHEBI:507393"/>
        <dbReference type="EC" id="1.14.13.8"/>
    </reaction>
    <physiologicalReaction direction="left-to-right" evidence="26">
        <dbReference type="Rhea" id="RHEA:69820"/>
    </physiologicalReaction>
</comment>
<evidence type="ECO:0000313" key="37">
    <source>
        <dbReference type="Proteomes" id="UP000271974"/>
    </source>
</evidence>
<comment type="catalytic activity">
    <reaction evidence="21">
        <text>hexan-3-one + NADPH + O2 + H(+) = propyl propanoate + NADP(+) + H2O</text>
        <dbReference type="Rhea" id="RHEA:54848"/>
        <dbReference type="ChEBI" id="CHEBI:15377"/>
        <dbReference type="ChEBI" id="CHEBI:15378"/>
        <dbReference type="ChEBI" id="CHEBI:15379"/>
        <dbReference type="ChEBI" id="CHEBI:57783"/>
        <dbReference type="ChEBI" id="CHEBI:58349"/>
        <dbReference type="ChEBI" id="CHEBI:89828"/>
        <dbReference type="ChEBI" id="CHEBI:89891"/>
    </reaction>
    <physiologicalReaction direction="left-to-right" evidence="21">
        <dbReference type="Rhea" id="RHEA:54849"/>
    </physiologicalReaction>
</comment>
<dbReference type="GO" id="GO:0034899">
    <property type="term" value="F:trimethylamine monooxygenase activity"/>
    <property type="evidence" value="ECO:0007669"/>
    <property type="project" value="UniProtKB-EC"/>
</dbReference>
<keyword evidence="15 33" id="KW-0503">Monooxygenase</keyword>
<comment type="catalytic activity">
    <reaction evidence="27">
        <text>trimethylamine + NADPH + O2 = trimethylamine N-oxide + NADP(+) + H2O</text>
        <dbReference type="Rhea" id="RHEA:31979"/>
        <dbReference type="ChEBI" id="CHEBI:15377"/>
        <dbReference type="ChEBI" id="CHEBI:15379"/>
        <dbReference type="ChEBI" id="CHEBI:15724"/>
        <dbReference type="ChEBI" id="CHEBI:57783"/>
        <dbReference type="ChEBI" id="CHEBI:58349"/>
        <dbReference type="ChEBI" id="CHEBI:58389"/>
        <dbReference type="EC" id="1.14.13.148"/>
    </reaction>
    <physiologicalReaction direction="left-to-right" evidence="27">
        <dbReference type="Rhea" id="RHEA:31980"/>
    </physiologicalReaction>
</comment>
<comment type="catalytic activity">
    <reaction evidence="24">
        <text>NADPH + O2 + H(+) = H2O2 + NADP(+)</text>
        <dbReference type="Rhea" id="RHEA:11260"/>
        <dbReference type="ChEBI" id="CHEBI:15378"/>
        <dbReference type="ChEBI" id="CHEBI:15379"/>
        <dbReference type="ChEBI" id="CHEBI:16240"/>
        <dbReference type="ChEBI" id="CHEBI:57783"/>
        <dbReference type="ChEBI" id="CHEBI:58349"/>
        <dbReference type="EC" id="1.6.3.1"/>
    </reaction>
    <physiologicalReaction direction="left-to-right" evidence="24">
        <dbReference type="Rhea" id="RHEA:11261"/>
    </physiologicalReaction>
</comment>
<comment type="catalytic activity">
    <reaction evidence="25">
        <text>hexan-3-one + NADPH + O2 + H(+) = ethyl butanoate + NADP(+) + H2O</text>
        <dbReference type="Rhea" id="RHEA:54844"/>
        <dbReference type="ChEBI" id="CHEBI:15377"/>
        <dbReference type="ChEBI" id="CHEBI:15378"/>
        <dbReference type="ChEBI" id="CHEBI:15379"/>
        <dbReference type="ChEBI" id="CHEBI:57783"/>
        <dbReference type="ChEBI" id="CHEBI:58349"/>
        <dbReference type="ChEBI" id="CHEBI:88764"/>
        <dbReference type="ChEBI" id="CHEBI:89891"/>
    </reaction>
    <physiologicalReaction direction="left-to-right" evidence="25">
        <dbReference type="Rhea" id="RHEA:54845"/>
    </physiologicalReaction>
</comment>
<dbReference type="GO" id="GO:0006629">
    <property type="term" value="P:lipid metabolic process"/>
    <property type="evidence" value="ECO:0007669"/>
    <property type="project" value="UniProtKB-KW"/>
</dbReference>
<evidence type="ECO:0000256" key="8">
    <source>
        <dbReference type="ARBA" id="ARBA00022692"/>
    </source>
</evidence>
<keyword evidence="6" id="KW-0597">Phosphoprotein</keyword>
<comment type="function">
    <text evidence="19">Broad spectrum monooxygenase that catalyzes the oxygenation of a wide variety of nitrogen- and sulfur-containing compounds including xenobiotics. Catalyzes the S-oxygenation of hypotaurine to produce taurine, an organic osmolyte involved in cell volume regulation as well as a variety of cytoprotective and developmental processes. In vitro, catalyzes the N-oxygenation of trimethylamine (TMA) to produce trimethylamine N-oxide (TMAO) and could therefore participate to the detoxification of this compound that is generated by the action of gut microbiota from dietary precursors such as choline, choline containing compounds, betaine or L-carnitine.</text>
</comment>
<proteinExistence type="inferred from homology"/>
<dbReference type="InterPro" id="IPR020946">
    <property type="entry name" value="Flavin_mOase-like"/>
</dbReference>
<dbReference type="OrthoDB" id="66881at2759"/>
<dbReference type="Pfam" id="PF00743">
    <property type="entry name" value="FMO-like"/>
    <property type="match status" value="1"/>
</dbReference>
<evidence type="ECO:0000256" key="23">
    <source>
        <dbReference type="ARBA" id="ARBA00047855"/>
    </source>
</evidence>
<comment type="similarity">
    <text evidence="4 33 34">Belongs to the FMO family.</text>
</comment>
<evidence type="ECO:0000256" key="5">
    <source>
        <dbReference type="ARBA" id="ARBA00022481"/>
    </source>
</evidence>
<dbReference type="EC" id="1.-.-.-" evidence="34"/>
<name>A0A433TWQ7_ELYCH</name>
<evidence type="ECO:0000256" key="19">
    <source>
        <dbReference type="ARBA" id="ARBA00045957"/>
    </source>
</evidence>
<evidence type="ECO:0000256" key="20">
    <source>
        <dbReference type="ARBA" id="ARBA00047338"/>
    </source>
</evidence>
<evidence type="ECO:0000256" key="31">
    <source>
        <dbReference type="ARBA" id="ARBA00049443"/>
    </source>
</evidence>
<comment type="subcellular location">
    <subcellularLocation>
        <location evidence="2">Endoplasmic reticulum membrane</location>
        <topology evidence="2">Single-pass membrane protein</topology>
    </subcellularLocation>
    <subcellularLocation>
        <location evidence="3">Microsome membrane</location>
    </subcellularLocation>
</comment>
<evidence type="ECO:0000256" key="27">
    <source>
        <dbReference type="ARBA" id="ARBA00048088"/>
    </source>
</evidence>
<evidence type="ECO:0000256" key="18">
    <source>
        <dbReference type="ARBA" id="ARBA00045722"/>
    </source>
</evidence>
<keyword evidence="12 33" id="KW-0521">NADP</keyword>
<evidence type="ECO:0000313" key="36">
    <source>
        <dbReference type="EMBL" id="RUS85908.1"/>
    </source>
</evidence>
<comment type="catalytic activity">
    <reaction evidence="28">
        <text>octan-3-one + NADPH + O2 + H(+) = ethyl hexanoate + NADP(+) + H2O</text>
        <dbReference type="Rhea" id="RHEA:54856"/>
        <dbReference type="ChEBI" id="CHEBI:15377"/>
        <dbReference type="ChEBI" id="CHEBI:15378"/>
        <dbReference type="ChEBI" id="CHEBI:15379"/>
        <dbReference type="ChEBI" id="CHEBI:57783"/>
        <dbReference type="ChEBI" id="CHEBI:58349"/>
        <dbReference type="ChEBI" id="CHEBI:80946"/>
        <dbReference type="ChEBI" id="CHEBI:86055"/>
    </reaction>
    <physiologicalReaction direction="left-to-right" evidence="28">
        <dbReference type="Rhea" id="RHEA:54857"/>
    </physiologicalReaction>
</comment>
<evidence type="ECO:0000256" key="15">
    <source>
        <dbReference type="ARBA" id="ARBA00023033"/>
    </source>
</evidence>
<evidence type="ECO:0000256" key="21">
    <source>
        <dbReference type="ARBA" id="ARBA00047426"/>
    </source>
</evidence>
<dbReference type="Proteomes" id="UP000271974">
    <property type="component" value="Unassembled WGS sequence"/>
</dbReference>
<comment type="function">
    <text evidence="18">Acts as a Baeyer-Villiger monooxygenase on a broad range of substrates. Catalyzes the insertion of an oxygen atom into a carbon-carbon bond adjacent to a carbonyl, which converts ketones to esters. Active on diverse carbonyl compounds, whereas soft nucleophiles are mostly non- or poorly reactive. In contrast with other forms of FMO it is non- or poorly active on 'classical' substrates such as drugs, pesticides, and dietary components containing soft nucleophilic heteroatoms. Able to oxidize drug molecules bearing a carbonyl group on an aliphatic chain, such as nabumetone and pentoxifylline. Also, in the absence of substrates, shows slow but yet significant NADPH oxidase activity. Acts as a positive modulator of cholesterol biosynthesis as well as glucose homeostasis, promoting metabolic aging via pleiotropic effects.</text>
</comment>
<evidence type="ECO:0000256" key="28">
    <source>
        <dbReference type="ARBA" id="ARBA00048459"/>
    </source>
</evidence>
<dbReference type="GO" id="GO:0050661">
    <property type="term" value="F:NADP binding"/>
    <property type="evidence" value="ECO:0007669"/>
    <property type="project" value="InterPro"/>
</dbReference>
<evidence type="ECO:0000256" key="13">
    <source>
        <dbReference type="ARBA" id="ARBA00022989"/>
    </source>
</evidence>
<comment type="caution">
    <text evidence="36">The sequence shown here is derived from an EMBL/GenBank/DDBJ whole genome shotgun (WGS) entry which is preliminary data.</text>
</comment>
<evidence type="ECO:0000256" key="25">
    <source>
        <dbReference type="ARBA" id="ARBA00047977"/>
    </source>
</evidence>
<evidence type="ECO:0000256" key="3">
    <source>
        <dbReference type="ARBA" id="ARBA00004524"/>
    </source>
</evidence>
<evidence type="ECO:0000256" key="11">
    <source>
        <dbReference type="ARBA" id="ARBA00022848"/>
    </source>
</evidence>
<dbReference type="FunFam" id="3.50.50.60:FF:000159">
    <property type="entry name" value="Dimethylaniline monooxygenase [N-oxide-forming]"/>
    <property type="match status" value="1"/>
</dbReference>
<dbReference type="PIRSF" id="PIRSF000332">
    <property type="entry name" value="FMO"/>
    <property type="match status" value="1"/>
</dbReference>
<reference evidence="36 37" key="1">
    <citation type="submission" date="2019-01" db="EMBL/GenBank/DDBJ databases">
        <title>A draft genome assembly of the solar-powered sea slug Elysia chlorotica.</title>
        <authorList>
            <person name="Cai H."/>
            <person name="Li Q."/>
            <person name="Fang X."/>
            <person name="Li J."/>
            <person name="Curtis N.E."/>
            <person name="Altenburger A."/>
            <person name="Shibata T."/>
            <person name="Feng M."/>
            <person name="Maeda T."/>
            <person name="Schwartz J.A."/>
            <person name="Shigenobu S."/>
            <person name="Lundholm N."/>
            <person name="Nishiyama T."/>
            <person name="Yang H."/>
            <person name="Hasebe M."/>
            <person name="Li S."/>
            <person name="Pierce S.K."/>
            <person name="Wang J."/>
        </authorList>
    </citation>
    <scope>NUCLEOTIDE SEQUENCE [LARGE SCALE GENOMIC DNA]</scope>
    <source>
        <strain evidence="36">EC2010</strain>
        <tissue evidence="36">Whole organism of an adult</tissue>
    </source>
</reference>
<comment type="catalytic activity">
    <reaction evidence="30">
        <text>heptan-4-one + NADPH + O2 + H(+) = propyl butanoate + NADP(+) + H2O</text>
        <dbReference type="Rhea" id="RHEA:54852"/>
        <dbReference type="ChEBI" id="CHEBI:15377"/>
        <dbReference type="ChEBI" id="CHEBI:15378"/>
        <dbReference type="ChEBI" id="CHEBI:15379"/>
        <dbReference type="ChEBI" id="CHEBI:57783"/>
        <dbReference type="ChEBI" id="CHEBI:58349"/>
        <dbReference type="ChEBI" id="CHEBI:89484"/>
        <dbReference type="ChEBI" id="CHEBI:89719"/>
    </reaction>
    <physiologicalReaction direction="left-to-right" evidence="30">
        <dbReference type="Rhea" id="RHEA:54853"/>
    </physiologicalReaction>
</comment>
<dbReference type="SUPFAM" id="SSF51905">
    <property type="entry name" value="FAD/NAD(P)-binding domain"/>
    <property type="match status" value="2"/>
</dbReference>
<comment type="catalytic activity">
    <reaction evidence="29">
        <text>(2E)-geranial + NADPH + O2 + H(+) = (1E)-2,6-dimethylhepta-1,5-dien-1-yl formate + NADP(+) + H2O</text>
        <dbReference type="Rhea" id="RHEA:54860"/>
        <dbReference type="ChEBI" id="CHEBI:15377"/>
        <dbReference type="ChEBI" id="CHEBI:15378"/>
        <dbReference type="ChEBI" id="CHEBI:15379"/>
        <dbReference type="ChEBI" id="CHEBI:16980"/>
        <dbReference type="ChEBI" id="CHEBI:57783"/>
        <dbReference type="ChEBI" id="CHEBI:58349"/>
        <dbReference type="ChEBI" id="CHEBI:138375"/>
    </reaction>
    <physiologicalReaction direction="left-to-right" evidence="29">
        <dbReference type="Rhea" id="RHEA:54861"/>
    </physiologicalReaction>
</comment>
<dbReference type="PANTHER" id="PTHR23023">
    <property type="entry name" value="DIMETHYLANILINE MONOOXYGENASE"/>
    <property type="match status" value="1"/>
</dbReference>
<evidence type="ECO:0000256" key="24">
    <source>
        <dbReference type="ARBA" id="ARBA00047864"/>
    </source>
</evidence>
<dbReference type="PRINTS" id="PR00370">
    <property type="entry name" value="FMOXYGENASE"/>
</dbReference>
<organism evidence="36 37">
    <name type="scientific">Elysia chlorotica</name>
    <name type="common">Eastern emerald elysia</name>
    <name type="synonym">Sea slug</name>
    <dbReference type="NCBI Taxonomy" id="188477"/>
    <lineage>
        <taxon>Eukaryota</taxon>
        <taxon>Metazoa</taxon>
        <taxon>Spiralia</taxon>
        <taxon>Lophotrochozoa</taxon>
        <taxon>Mollusca</taxon>
        <taxon>Gastropoda</taxon>
        <taxon>Heterobranchia</taxon>
        <taxon>Euthyneura</taxon>
        <taxon>Panpulmonata</taxon>
        <taxon>Sacoglossa</taxon>
        <taxon>Placobranchoidea</taxon>
        <taxon>Plakobranchidae</taxon>
        <taxon>Elysia</taxon>
    </lineage>
</organism>
<dbReference type="GO" id="GO:0050660">
    <property type="term" value="F:flavin adenine dinucleotide binding"/>
    <property type="evidence" value="ECO:0007669"/>
    <property type="project" value="InterPro"/>
</dbReference>
<comment type="catalytic activity">
    <reaction evidence="20">
        <text>hypotaurine + NADH + O2 + H(+) = taurine + NAD(+) + H2O</text>
        <dbReference type="Rhea" id="RHEA:74111"/>
        <dbReference type="ChEBI" id="CHEBI:15377"/>
        <dbReference type="ChEBI" id="CHEBI:15378"/>
        <dbReference type="ChEBI" id="CHEBI:15379"/>
        <dbReference type="ChEBI" id="CHEBI:57540"/>
        <dbReference type="ChEBI" id="CHEBI:57853"/>
        <dbReference type="ChEBI" id="CHEBI:57945"/>
        <dbReference type="ChEBI" id="CHEBI:507393"/>
        <dbReference type="EC" id="1.14.13.8"/>
    </reaction>
    <physiologicalReaction direction="left-to-right" evidence="20">
        <dbReference type="Rhea" id="RHEA:74112"/>
    </physiologicalReaction>
</comment>
<keyword evidence="10 33" id="KW-0274">FAD</keyword>
<evidence type="ECO:0000256" key="16">
    <source>
        <dbReference type="ARBA" id="ARBA00023098"/>
    </source>
</evidence>
<comment type="catalytic activity">
    <reaction evidence="31">
        <text>N,N-dimethylaniline + NADPH + O2 + H(+) = N,N-dimethylaniline N-oxide + NADP(+) + H2O</text>
        <dbReference type="Rhea" id="RHEA:24468"/>
        <dbReference type="ChEBI" id="CHEBI:15377"/>
        <dbReference type="ChEBI" id="CHEBI:15378"/>
        <dbReference type="ChEBI" id="CHEBI:15379"/>
        <dbReference type="ChEBI" id="CHEBI:16269"/>
        <dbReference type="ChEBI" id="CHEBI:17735"/>
        <dbReference type="ChEBI" id="CHEBI:57783"/>
        <dbReference type="ChEBI" id="CHEBI:58349"/>
        <dbReference type="EC" id="1.14.13.8"/>
    </reaction>
    <physiologicalReaction direction="left-to-right" evidence="31">
        <dbReference type="Rhea" id="RHEA:24469"/>
    </physiologicalReaction>
</comment>
<dbReference type="GO" id="GO:0005789">
    <property type="term" value="C:endoplasmic reticulum membrane"/>
    <property type="evidence" value="ECO:0007669"/>
    <property type="project" value="UniProtKB-SubCell"/>
</dbReference>
<keyword evidence="5" id="KW-0488">Methylation</keyword>
<evidence type="ECO:0000256" key="7">
    <source>
        <dbReference type="ARBA" id="ARBA00022630"/>
    </source>
</evidence>
<dbReference type="GO" id="GO:0016174">
    <property type="term" value="F:NAD(P)H oxidase H2O2-forming activity"/>
    <property type="evidence" value="ECO:0007669"/>
    <property type="project" value="UniProtKB-EC"/>
</dbReference>
<keyword evidence="14 33" id="KW-0560">Oxidoreductase</keyword>
<keyword evidence="13 35" id="KW-1133">Transmembrane helix</keyword>
<evidence type="ECO:0000256" key="22">
    <source>
        <dbReference type="ARBA" id="ARBA00047574"/>
    </source>
</evidence>
<keyword evidence="16" id="KW-0443">Lipid metabolism</keyword>
<evidence type="ECO:0000256" key="9">
    <source>
        <dbReference type="ARBA" id="ARBA00022824"/>
    </source>
</evidence>
<comment type="cofactor">
    <cofactor evidence="1 33 34">
        <name>FAD</name>
        <dbReference type="ChEBI" id="CHEBI:57692"/>
    </cofactor>
</comment>
<evidence type="ECO:0000256" key="29">
    <source>
        <dbReference type="ARBA" id="ARBA00048989"/>
    </source>
</evidence>
<feature type="transmembrane region" description="Helical" evidence="35">
    <location>
        <begin position="525"/>
        <end position="543"/>
    </location>
</feature>
<evidence type="ECO:0000256" key="6">
    <source>
        <dbReference type="ARBA" id="ARBA00022553"/>
    </source>
</evidence>
<dbReference type="InterPro" id="IPR036188">
    <property type="entry name" value="FAD/NAD-bd_sf"/>
</dbReference>
<dbReference type="AlphaFoldDB" id="A0A433TWQ7"/>
<evidence type="ECO:0000256" key="12">
    <source>
        <dbReference type="ARBA" id="ARBA00022857"/>
    </source>
</evidence>
<comment type="catalytic activity">
    <reaction evidence="22">
        <text>heptan-2-one + NADPH + O2 + H(+) = pentyl acetate + NADP(+) + H2O</text>
        <dbReference type="Rhea" id="RHEA:54836"/>
        <dbReference type="ChEBI" id="CHEBI:5672"/>
        <dbReference type="ChEBI" id="CHEBI:15377"/>
        <dbReference type="ChEBI" id="CHEBI:15378"/>
        <dbReference type="ChEBI" id="CHEBI:15379"/>
        <dbReference type="ChEBI" id="CHEBI:57783"/>
        <dbReference type="ChEBI" id="CHEBI:58349"/>
        <dbReference type="ChEBI" id="CHEBI:87362"/>
    </reaction>
    <physiologicalReaction direction="left-to-right" evidence="22">
        <dbReference type="Rhea" id="RHEA:54837"/>
    </physiologicalReaction>
</comment>
<evidence type="ECO:0000256" key="17">
    <source>
        <dbReference type="ARBA" id="ARBA00023136"/>
    </source>
</evidence>
<dbReference type="EMBL" id="RQTK01000156">
    <property type="protein sequence ID" value="RUS85908.1"/>
    <property type="molecule type" value="Genomic_DNA"/>
</dbReference>
<evidence type="ECO:0000256" key="1">
    <source>
        <dbReference type="ARBA" id="ARBA00001974"/>
    </source>
</evidence>
<dbReference type="STRING" id="188477.A0A433TWQ7"/>
<comment type="catalytic activity">
    <reaction evidence="23">
        <text>sulcatone + NADPH + O2 + H(+) = 4-methylpent-3-en-1-yl acetate + NADP(+) + H2O</text>
        <dbReference type="Rhea" id="RHEA:54864"/>
        <dbReference type="ChEBI" id="CHEBI:15377"/>
        <dbReference type="ChEBI" id="CHEBI:15378"/>
        <dbReference type="ChEBI" id="CHEBI:15379"/>
        <dbReference type="ChEBI" id="CHEBI:16310"/>
        <dbReference type="ChEBI" id="CHEBI:57783"/>
        <dbReference type="ChEBI" id="CHEBI:58349"/>
        <dbReference type="ChEBI" id="CHEBI:138373"/>
    </reaction>
    <physiologicalReaction direction="left-to-right" evidence="23">
        <dbReference type="Rhea" id="RHEA:54865"/>
    </physiologicalReaction>
</comment>
<evidence type="ECO:0000256" key="30">
    <source>
        <dbReference type="ARBA" id="ARBA00048990"/>
    </source>
</evidence>
<evidence type="ECO:0000256" key="35">
    <source>
        <dbReference type="SAM" id="Phobius"/>
    </source>
</evidence>
<comment type="catalytic activity">
    <reaction evidence="32">
        <text>octan-3-one + NADPH + O2 + H(+) = pentyl propanoate + NADP(+) + H2O</text>
        <dbReference type="Rhea" id="RHEA:54840"/>
        <dbReference type="ChEBI" id="CHEBI:15377"/>
        <dbReference type="ChEBI" id="CHEBI:15378"/>
        <dbReference type="ChEBI" id="CHEBI:15379"/>
        <dbReference type="ChEBI" id="CHEBI:57783"/>
        <dbReference type="ChEBI" id="CHEBI:58349"/>
        <dbReference type="ChEBI" id="CHEBI:80946"/>
        <dbReference type="ChEBI" id="CHEBI:87373"/>
    </reaction>
    <physiologicalReaction direction="left-to-right" evidence="32">
        <dbReference type="Rhea" id="RHEA:54841"/>
    </physiologicalReaction>
</comment>
<sequence length="544" mass="62183">MPENIMTSNTQRVAIIGAGASGLTAIKCCLDEGLTPMCFERTSHIGGLWHYKDQPVEGEACVMKSTVINTSKEMMSYSDFPIPAHYPNFMHNSQVLEYFQQYSSHFNLEKHINFQTEVLSVKKAGSFPKTGQWEISYRNIDSGETKTEEFDGVFVCTGHHAEKYVPVFPGLEDFQGKVLHTHDYRVPSGYEDKRVLIVGIGNSGGDCAVELSRVAKQVYLSTRRGSWVLNRVGDNGLPIDLTFTRRPALYLKNHLPSLSNVFAEFMLNKRFNHELYSLKPSYNVWAQHPMVNDDLPNRVISGSIKIKDDVKHFTQRGAEFVDGTKEDDIDVVILATGYSFGFPFVDKEVLDVRENRVELYKLMYPPDLERHTLAVIGCFQPLGAIMPIAEMQCRLATRVIKGTTKLPPWGDMWSDVRRREAEMAQRYVASRRHTIQVDYVGFMDELAQLVGCAPEFASLFKRDPLFALKVWFGPVYPYTYRLCGPGQWKDAKETILSTWDRIRKPLQTRPLPDAVTCRQNQFRQYLLYAFVVFVAYLVLRLLFL</sequence>
<keyword evidence="8 35" id="KW-0812">Transmembrane</keyword>
<evidence type="ECO:0000256" key="14">
    <source>
        <dbReference type="ARBA" id="ARBA00023002"/>
    </source>
</evidence>
<keyword evidence="7 33" id="KW-0285">Flavoprotein</keyword>
<evidence type="ECO:0000256" key="2">
    <source>
        <dbReference type="ARBA" id="ARBA00004389"/>
    </source>
</evidence>
<evidence type="ECO:0000256" key="4">
    <source>
        <dbReference type="ARBA" id="ARBA00009183"/>
    </source>
</evidence>
<dbReference type="InterPro" id="IPR000960">
    <property type="entry name" value="Flavin_mOase"/>
</dbReference>